<dbReference type="PANTHER" id="PTHR43648:SF1">
    <property type="entry name" value="ELECTRON TRANSFER FLAVOPROTEIN BETA SUBUNIT LYSINE METHYLTRANSFERASE"/>
    <property type="match status" value="1"/>
</dbReference>
<evidence type="ECO:0000313" key="4">
    <source>
        <dbReference type="Proteomes" id="UP001562065"/>
    </source>
</evidence>
<dbReference type="PANTHER" id="PTHR43648">
    <property type="entry name" value="ELECTRON TRANSFER FLAVOPROTEIN BETA SUBUNIT LYSINE METHYLTRANSFERASE"/>
    <property type="match status" value="1"/>
</dbReference>
<dbReference type="RefSeq" id="WP_369455932.1">
    <property type="nucleotide sequence ID" value="NZ_JBGCUO010000001.1"/>
</dbReference>
<protein>
    <submittedName>
        <fullName evidence="3">Methyltransferase</fullName>
    </submittedName>
</protein>
<name>A0ABV4AJI0_9GAMM</name>
<reference evidence="3 4" key="1">
    <citation type="submission" date="2024-07" db="EMBL/GenBank/DDBJ databases">
        <authorList>
            <person name="Ren Q."/>
        </authorList>
    </citation>
    <scope>NUCLEOTIDE SEQUENCE [LARGE SCALE GENOMIC DNA]</scope>
    <source>
        <strain evidence="3 4">REN37</strain>
    </source>
</reference>
<evidence type="ECO:0000256" key="1">
    <source>
        <dbReference type="ARBA" id="ARBA00022603"/>
    </source>
</evidence>
<comment type="caution">
    <text evidence="3">The sequence shown here is derived from an EMBL/GenBank/DDBJ whole genome shotgun (WGS) entry which is preliminary data.</text>
</comment>
<dbReference type="GO" id="GO:0008168">
    <property type="term" value="F:methyltransferase activity"/>
    <property type="evidence" value="ECO:0007669"/>
    <property type="project" value="UniProtKB-KW"/>
</dbReference>
<organism evidence="3 4">
    <name type="scientific">Isoalcanivorax beigongshangi</name>
    <dbReference type="NCBI Taxonomy" id="3238810"/>
    <lineage>
        <taxon>Bacteria</taxon>
        <taxon>Pseudomonadati</taxon>
        <taxon>Pseudomonadota</taxon>
        <taxon>Gammaproteobacteria</taxon>
        <taxon>Oceanospirillales</taxon>
        <taxon>Alcanivoracaceae</taxon>
        <taxon>Isoalcanivorax</taxon>
    </lineage>
</organism>
<keyword evidence="4" id="KW-1185">Reference proteome</keyword>
<dbReference type="Pfam" id="PF06325">
    <property type="entry name" value="PrmA"/>
    <property type="match status" value="1"/>
</dbReference>
<dbReference type="InterPro" id="IPR029063">
    <property type="entry name" value="SAM-dependent_MTases_sf"/>
</dbReference>
<gene>
    <name evidence="3" type="ORF">AB5I84_11135</name>
</gene>
<dbReference type="InterPro" id="IPR050078">
    <property type="entry name" value="Ribosomal_L11_MeTrfase_PrmA"/>
</dbReference>
<dbReference type="Proteomes" id="UP001562065">
    <property type="component" value="Unassembled WGS sequence"/>
</dbReference>
<evidence type="ECO:0000313" key="3">
    <source>
        <dbReference type="EMBL" id="MEY1662703.1"/>
    </source>
</evidence>
<keyword evidence="2" id="KW-0808">Transferase</keyword>
<dbReference type="EMBL" id="JBGCUO010000001">
    <property type="protein sequence ID" value="MEY1662703.1"/>
    <property type="molecule type" value="Genomic_DNA"/>
</dbReference>
<sequence length="221" mass="23920">MRDALLARLHTHLHSLLPSARLRPQALPQLPSVSLWLMDDLMREQALEPAVINALMDAPPYWSFCWASGQVLGAWLRDHPQWVAGRTVVDVGSGSGVVAIAAAQAGAARVIACDVDPLARVAVSLNAAHNGVTVELSDDLEQCLALADCVTAADILYDRDNLGLLARFRAGARKPAVMLADSRIPDLNPDGYTRLGQQQALTWPDLGESREFNQVRLFQAG</sequence>
<keyword evidence="1 3" id="KW-0489">Methyltransferase</keyword>
<dbReference type="Gene3D" id="3.40.50.150">
    <property type="entry name" value="Vaccinia Virus protein VP39"/>
    <property type="match status" value="1"/>
</dbReference>
<evidence type="ECO:0000256" key="2">
    <source>
        <dbReference type="ARBA" id="ARBA00022679"/>
    </source>
</evidence>
<dbReference type="SUPFAM" id="SSF53335">
    <property type="entry name" value="S-adenosyl-L-methionine-dependent methyltransferases"/>
    <property type="match status" value="1"/>
</dbReference>
<dbReference type="GO" id="GO:0032259">
    <property type="term" value="P:methylation"/>
    <property type="evidence" value="ECO:0007669"/>
    <property type="project" value="UniProtKB-KW"/>
</dbReference>
<accession>A0ABV4AJI0</accession>
<proteinExistence type="predicted"/>